<dbReference type="EMBL" id="RXIC02000021">
    <property type="protein sequence ID" value="KAB1218518.1"/>
    <property type="molecule type" value="Genomic_DNA"/>
</dbReference>
<comment type="caution">
    <text evidence="11">The sequence shown here is derived from an EMBL/GenBank/DDBJ whole genome shotgun (WGS) entry which is preliminary data.</text>
</comment>
<keyword evidence="2 8" id="KW-0813">Transport</keyword>
<evidence type="ECO:0000256" key="4">
    <source>
        <dbReference type="ARBA" id="ARBA00022927"/>
    </source>
</evidence>
<evidence type="ECO:0000256" key="5">
    <source>
        <dbReference type="ARBA" id="ARBA00023010"/>
    </source>
</evidence>
<evidence type="ECO:0000256" key="7">
    <source>
        <dbReference type="ARBA" id="ARBA00023242"/>
    </source>
</evidence>
<dbReference type="PANTHER" id="PTHR21527:SF6">
    <property type="entry name" value="NUCLEOPORIN NUP35"/>
    <property type="match status" value="1"/>
</dbReference>
<dbReference type="AlphaFoldDB" id="A0A6A1W458"/>
<dbReference type="PROSITE" id="PS51472">
    <property type="entry name" value="RRM_NUP35"/>
    <property type="match status" value="1"/>
</dbReference>
<keyword evidence="12" id="KW-1185">Reference proteome</keyword>
<dbReference type="Pfam" id="PF05172">
    <property type="entry name" value="RRM_Nup35"/>
    <property type="match status" value="1"/>
</dbReference>
<feature type="region of interest" description="Disordered" evidence="9">
    <location>
        <begin position="230"/>
        <end position="330"/>
    </location>
</feature>
<accession>A0A6A1W458</accession>
<evidence type="ECO:0000256" key="3">
    <source>
        <dbReference type="ARBA" id="ARBA00022816"/>
    </source>
</evidence>
<evidence type="ECO:0000256" key="2">
    <source>
        <dbReference type="ARBA" id="ARBA00022448"/>
    </source>
</evidence>
<dbReference type="SUPFAM" id="SSF54928">
    <property type="entry name" value="RNA-binding domain, RBD"/>
    <property type="match status" value="1"/>
</dbReference>
<dbReference type="GO" id="GO:0006607">
    <property type="term" value="P:NLS-bearing protein import into nucleus"/>
    <property type="evidence" value="ECO:0007669"/>
    <property type="project" value="TreeGrafter"/>
</dbReference>
<dbReference type="CDD" id="cd12441">
    <property type="entry name" value="RRM_Nup53_like"/>
    <property type="match status" value="1"/>
</dbReference>
<dbReference type="InterPro" id="IPR007846">
    <property type="entry name" value="RRM_NUP35_dom"/>
</dbReference>
<dbReference type="InterPro" id="IPR012677">
    <property type="entry name" value="Nucleotide-bd_a/b_plait_sf"/>
</dbReference>
<feature type="region of interest" description="Disordered" evidence="9">
    <location>
        <begin position="49"/>
        <end position="166"/>
    </location>
</feature>
<dbReference type="GO" id="GO:0044613">
    <property type="term" value="C:nuclear pore central transport channel"/>
    <property type="evidence" value="ECO:0007669"/>
    <property type="project" value="TreeGrafter"/>
</dbReference>
<dbReference type="GO" id="GO:0051028">
    <property type="term" value="P:mRNA transport"/>
    <property type="evidence" value="ECO:0007669"/>
    <property type="project" value="UniProtKB-UniRule"/>
</dbReference>
<evidence type="ECO:0000313" key="12">
    <source>
        <dbReference type="Proteomes" id="UP000516437"/>
    </source>
</evidence>
<dbReference type="GO" id="GO:0017056">
    <property type="term" value="F:structural constituent of nuclear pore"/>
    <property type="evidence" value="ECO:0007669"/>
    <property type="project" value="TreeGrafter"/>
</dbReference>
<dbReference type="Gene3D" id="3.30.70.330">
    <property type="match status" value="1"/>
</dbReference>
<reference evidence="11 12" key="1">
    <citation type="journal article" date="2019" name="Plant Biotechnol. J.">
        <title>The red bayberry genome and genetic basis of sex determination.</title>
        <authorList>
            <person name="Jia H.M."/>
            <person name="Jia H.J."/>
            <person name="Cai Q.L."/>
            <person name="Wang Y."/>
            <person name="Zhao H.B."/>
            <person name="Yang W.F."/>
            <person name="Wang G.Y."/>
            <person name="Li Y.H."/>
            <person name="Zhan D.L."/>
            <person name="Shen Y.T."/>
            <person name="Niu Q.F."/>
            <person name="Chang L."/>
            <person name="Qiu J."/>
            <person name="Zhao L."/>
            <person name="Xie H.B."/>
            <person name="Fu W.Y."/>
            <person name="Jin J."/>
            <person name="Li X.W."/>
            <person name="Jiao Y."/>
            <person name="Zhou C.C."/>
            <person name="Tu T."/>
            <person name="Chai C.Y."/>
            <person name="Gao J.L."/>
            <person name="Fan L.J."/>
            <person name="van de Weg E."/>
            <person name="Wang J.Y."/>
            <person name="Gao Z.S."/>
        </authorList>
    </citation>
    <scope>NUCLEOTIDE SEQUENCE [LARGE SCALE GENOMIC DNA]</scope>
    <source>
        <tissue evidence="11">Leaves</tissue>
    </source>
</reference>
<keyword evidence="3 8" id="KW-0509">mRNA transport</keyword>
<sequence>MTTTVQKTPRSGRQSLFFQDLASPVSARRGKFSSPGQAAAVSALWRENFAGSDLPPPPVYTLEDRSDFSPESGIPDYPMSPEVKSDPRNPLHSSGRDFSTPGKNRSEASTSYALMSAQQNQQRSTGLTWWSPAKSGGEQDEKGKSSPVEGVVQPGALITLPPPREVARPEMQRNCLPAGNLNEEEWVTVYGSGRQSLFFQDLASPVSARRGKFSSPGQAAAVSALWRENFAGSDLPPPPVYTLEDRSDFSPESGIPDYPMSPEVKSDPRNPLHSSGRDFSTPGKNRSEASTSYALMSAQQNQQRSTGLTWWSPAKSGGEQDEKGKSSPVEGVVQPGALITLPPPREVARPEMQRNCLPAGNLNEEEWVTVYGVVVINSDFQAASAGTFTAYLTCSRLYTVQVYNSAFFLSRFSPADTNLVLREFEKCGVILKHVPGPRDANWMHILYQNRFDAQKALSKNGTQINGVLLVGVKPLDPMQRQALDERHYNQGFMTLPPPSTKNSELNTYKAPTRPYYFQNGNTSVRQSGGAIASPTKSLASKIMDLMFGV</sequence>
<feature type="domain" description="RRM Nup35-type" evidence="10">
    <location>
        <begin position="401"/>
        <end position="482"/>
    </location>
</feature>
<name>A0A6A1W458_9ROSI</name>
<gene>
    <name evidence="11" type="ORF">CJ030_MR3G026398</name>
</gene>
<keyword evidence="5" id="KW-0811">Translocation</keyword>
<feature type="compositionally biased region" description="Polar residues" evidence="9">
    <location>
        <begin position="282"/>
        <end position="309"/>
    </location>
</feature>
<organism evidence="11 12">
    <name type="scientific">Morella rubra</name>
    <name type="common">Chinese bayberry</name>
    <dbReference type="NCBI Taxonomy" id="262757"/>
    <lineage>
        <taxon>Eukaryota</taxon>
        <taxon>Viridiplantae</taxon>
        <taxon>Streptophyta</taxon>
        <taxon>Embryophyta</taxon>
        <taxon>Tracheophyta</taxon>
        <taxon>Spermatophyta</taxon>
        <taxon>Magnoliopsida</taxon>
        <taxon>eudicotyledons</taxon>
        <taxon>Gunneridae</taxon>
        <taxon>Pentapetalae</taxon>
        <taxon>rosids</taxon>
        <taxon>fabids</taxon>
        <taxon>Fagales</taxon>
        <taxon>Myricaceae</taxon>
        <taxon>Morella</taxon>
    </lineage>
</organism>
<keyword evidence="4" id="KW-0653">Protein transport</keyword>
<dbReference type="PANTHER" id="PTHR21527">
    <property type="entry name" value="NUCLEOPORIN NUP35"/>
    <property type="match status" value="1"/>
</dbReference>
<comment type="subcellular location">
    <subcellularLocation>
        <location evidence="1">Nucleus</location>
        <location evidence="1">Nuclear pore complex</location>
    </subcellularLocation>
</comment>
<evidence type="ECO:0000256" key="6">
    <source>
        <dbReference type="ARBA" id="ARBA00023132"/>
    </source>
</evidence>
<feature type="compositionally biased region" description="Polar residues" evidence="9">
    <location>
        <begin position="101"/>
        <end position="128"/>
    </location>
</feature>
<evidence type="ECO:0000313" key="11">
    <source>
        <dbReference type="EMBL" id="KAB1218518.1"/>
    </source>
</evidence>
<keyword evidence="6 8" id="KW-0906">Nuclear pore complex</keyword>
<evidence type="ECO:0000259" key="10">
    <source>
        <dbReference type="PROSITE" id="PS51472"/>
    </source>
</evidence>
<dbReference type="InterPro" id="IPR035979">
    <property type="entry name" value="RBD_domain_sf"/>
</dbReference>
<dbReference type="GO" id="GO:0044615">
    <property type="term" value="C:nuclear pore nuclear basket"/>
    <property type="evidence" value="ECO:0007669"/>
    <property type="project" value="TreeGrafter"/>
</dbReference>
<evidence type="ECO:0000256" key="8">
    <source>
        <dbReference type="PROSITE-ProRule" id="PRU00804"/>
    </source>
</evidence>
<dbReference type="GO" id="GO:0003676">
    <property type="term" value="F:nucleic acid binding"/>
    <property type="evidence" value="ECO:0007669"/>
    <property type="project" value="InterPro"/>
</dbReference>
<evidence type="ECO:0000256" key="9">
    <source>
        <dbReference type="SAM" id="MobiDB-lite"/>
    </source>
</evidence>
<protein>
    <submittedName>
        <fullName evidence="11">Nucleoporin NUP53</fullName>
    </submittedName>
</protein>
<keyword evidence="7 8" id="KW-0539">Nucleus</keyword>
<dbReference type="OrthoDB" id="1733656at2759"/>
<dbReference type="Proteomes" id="UP000516437">
    <property type="component" value="Chromosome 3"/>
</dbReference>
<evidence type="ECO:0000256" key="1">
    <source>
        <dbReference type="ARBA" id="ARBA00004567"/>
    </source>
</evidence>
<proteinExistence type="predicted"/>
<dbReference type="GO" id="GO:0006999">
    <property type="term" value="P:nuclear pore organization"/>
    <property type="evidence" value="ECO:0007669"/>
    <property type="project" value="TreeGrafter"/>
</dbReference>
<dbReference type="GO" id="GO:0005543">
    <property type="term" value="F:phospholipid binding"/>
    <property type="evidence" value="ECO:0007669"/>
    <property type="project" value="TreeGrafter"/>
</dbReference>